<organism evidence="2 3">
    <name type="scientific">Oleispira antarctica RB-8</name>
    <dbReference type="NCBI Taxonomy" id="698738"/>
    <lineage>
        <taxon>Bacteria</taxon>
        <taxon>Pseudomonadati</taxon>
        <taxon>Pseudomonadota</taxon>
        <taxon>Gammaproteobacteria</taxon>
        <taxon>Oceanospirillales</taxon>
        <taxon>Oceanospirillaceae</taxon>
        <taxon>Oleispira</taxon>
    </lineage>
</organism>
<gene>
    <name evidence="2" type="ORF">OLEAN_C34280</name>
</gene>
<sequence>MNNKLAPLIEKIQSSFWFVPSVMIVLSLFIAAVTIYIDVTHSQTNANTLTFLYATDVNAVRSLLGTMAAAMITVTSIAFSITIVILTLASSQFGPRLMRNFMMDKSTQIVLGTFISTFLFCIVIFCAISFKDPYAFEPGITVAVAIAMTCFSVCMLIYFIHHISKSIQADVVIDDVYCELHQNITKLFPTASDDDIAPSDTRLAQEKNDSHKFDVHAPFSGYLQLIDKESLFNLACTSDCIIELHFSAGDFIVERAIIATVYANNMTEQDMKEDAGTCISEKIISHTVHGSCRTPVQDPEFAIHQLVEIALRALSPGINDPYTAITCIDKLCAVLCNLTDKAFPLSNIKEDDVLRLVCKASTFTAIATAAFDQIREESENNLAVTMKMLDSLQVLASLSKSDEQRDFVLTQTEMIKQQQAKQSMSDHDRSNLLQRIDNVCVAP</sequence>
<dbReference type="InterPro" id="IPR018723">
    <property type="entry name" value="DUF2254_membrane"/>
</dbReference>
<evidence type="ECO:0000256" key="1">
    <source>
        <dbReference type="SAM" id="Phobius"/>
    </source>
</evidence>
<evidence type="ECO:0000313" key="3">
    <source>
        <dbReference type="Proteomes" id="UP000032749"/>
    </source>
</evidence>
<keyword evidence="1" id="KW-0472">Membrane</keyword>
<dbReference type="KEGG" id="oai:OLEAN_C34280"/>
<evidence type="ECO:0008006" key="4">
    <source>
        <dbReference type="Google" id="ProtNLM"/>
    </source>
</evidence>
<protein>
    <recommendedName>
        <fullName evidence="4">DUF2254 domain-containing protein</fullName>
    </recommendedName>
</protein>
<dbReference type="STRING" id="698738.OLEAN_C34280"/>
<evidence type="ECO:0000313" key="2">
    <source>
        <dbReference type="EMBL" id="CCK77604.1"/>
    </source>
</evidence>
<dbReference type="OrthoDB" id="2955631at2"/>
<accession>R4YV54</accession>
<dbReference type="PATRIC" id="fig|698738.3.peg.3567"/>
<dbReference type="EMBL" id="FO203512">
    <property type="protein sequence ID" value="CCK77604.1"/>
    <property type="molecule type" value="Genomic_DNA"/>
</dbReference>
<keyword evidence="1" id="KW-0812">Transmembrane</keyword>
<keyword evidence="3" id="KW-1185">Reference proteome</keyword>
<dbReference type="Proteomes" id="UP000032749">
    <property type="component" value="Chromosome"/>
</dbReference>
<feature type="transmembrane region" description="Helical" evidence="1">
    <location>
        <begin position="63"/>
        <end position="88"/>
    </location>
</feature>
<keyword evidence="1" id="KW-1133">Transmembrane helix</keyword>
<name>R4YV54_OLEAN</name>
<proteinExistence type="predicted"/>
<reference evidence="2 3" key="1">
    <citation type="journal article" date="2013" name="Nat. Commun.">
        <title>Genome sequence and functional genomic analysis of the oil-degrading bacterium Oleispira antarctica.</title>
        <authorList>
            <person name="Kube M."/>
            <person name="Chernikova T.N."/>
            <person name="Al-Ramahi Y."/>
            <person name="Beloqui A."/>
            <person name="Lopez-Cortez N."/>
            <person name="Guazzaroni M.E."/>
            <person name="Heipieper H.J."/>
            <person name="Klages S."/>
            <person name="Kotsyurbenko O.R."/>
            <person name="Langer I."/>
            <person name="Nechitaylo T.Y."/>
            <person name="Lunsdorf H."/>
            <person name="Fernandez M."/>
            <person name="Juarez S."/>
            <person name="Ciordia S."/>
            <person name="Singer A."/>
            <person name="Kagan O."/>
            <person name="Egorova O."/>
            <person name="Petit P.A."/>
            <person name="Stogios P."/>
            <person name="Kim Y."/>
            <person name="Tchigvintsev A."/>
            <person name="Flick R."/>
            <person name="Denaro R."/>
            <person name="Genovese M."/>
            <person name="Albar J.P."/>
            <person name="Reva O.N."/>
            <person name="Martinez-Gomariz M."/>
            <person name="Tran H."/>
            <person name="Ferrer M."/>
            <person name="Savchenko A."/>
            <person name="Yakunin A.F."/>
            <person name="Yakimov M.M."/>
            <person name="Golyshina O.V."/>
            <person name="Reinhardt R."/>
            <person name="Golyshin P.N."/>
        </authorList>
    </citation>
    <scope>NUCLEOTIDE SEQUENCE [LARGE SCALE GENOMIC DNA]</scope>
</reference>
<dbReference type="Pfam" id="PF10011">
    <property type="entry name" value="DUF2254"/>
    <property type="match status" value="1"/>
</dbReference>
<feature type="transmembrane region" description="Helical" evidence="1">
    <location>
        <begin position="109"/>
        <end position="130"/>
    </location>
</feature>
<feature type="transmembrane region" description="Helical" evidence="1">
    <location>
        <begin position="142"/>
        <end position="160"/>
    </location>
</feature>
<feature type="transmembrane region" description="Helical" evidence="1">
    <location>
        <begin position="16"/>
        <end position="37"/>
    </location>
</feature>
<dbReference type="HOGENOM" id="CLU_032303_1_1_6"/>
<dbReference type="AlphaFoldDB" id="R4YV54"/>